<gene>
    <name evidence="1" type="ORF">DHETER_LOCUS2452</name>
</gene>
<accession>A0ACA9KS56</accession>
<dbReference type="Proteomes" id="UP000789702">
    <property type="component" value="Unassembled WGS sequence"/>
</dbReference>
<name>A0ACA9KS56_9GLOM</name>
<protein>
    <submittedName>
        <fullName evidence="1">2323_t:CDS:1</fullName>
    </submittedName>
</protein>
<evidence type="ECO:0000313" key="1">
    <source>
        <dbReference type="EMBL" id="CAG8488582.1"/>
    </source>
</evidence>
<dbReference type="EMBL" id="CAJVPU010001798">
    <property type="protein sequence ID" value="CAG8488582.1"/>
    <property type="molecule type" value="Genomic_DNA"/>
</dbReference>
<organism evidence="1 2">
    <name type="scientific">Dentiscutata heterogama</name>
    <dbReference type="NCBI Taxonomy" id="1316150"/>
    <lineage>
        <taxon>Eukaryota</taxon>
        <taxon>Fungi</taxon>
        <taxon>Fungi incertae sedis</taxon>
        <taxon>Mucoromycota</taxon>
        <taxon>Glomeromycotina</taxon>
        <taxon>Glomeromycetes</taxon>
        <taxon>Diversisporales</taxon>
        <taxon>Gigasporaceae</taxon>
        <taxon>Dentiscutata</taxon>
    </lineage>
</organism>
<proteinExistence type="predicted"/>
<keyword evidence="2" id="KW-1185">Reference proteome</keyword>
<reference evidence="1" key="1">
    <citation type="submission" date="2021-06" db="EMBL/GenBank/DDBJ databases">
        <authorList>
            <person name="Kallberg Y."/>
            <person name="Tangrot J."/>
            <person name="Rosling A."/>
        </authorList>
    </citation>
    <scope>NUCLEOTIDE SEQUENCE</scope>
    <source>
        <strain evidence="1">IL203A</strain>
    </source>
</reference>
<feature type="non-terminal residue" evidence="1">
    <location>
        <position position="1"/>
    </location>
</feature>
<comment type="caution">
    <text evidence="1">The sequence shown here is derived from an EMBL/GenBank/DDBJ whole genome shotgun (WGS) entry which is preliminary data.</text>
</comment>
<sequence>DCKKKIHIDLDNFKKVLALTSSKTDQSSSQKIHSNLARPLCFFTNPPIPL</sequence>
<evidence type="ECO:0000313" key="2">
    <source>
        <dbReference type="Proteomes" id="UP000789702"/>
    </source>
</evidence>